<sequence length="547" mass="60444">MSELANEVTQRTDVTAVPDLALGTSKIGPVRTQIPIYVDLLPPCNNACPAGENIQEWLRLIKEGKEEAAWRQLVRDNPFPAIHGRVCYHPCETACNRADLDSSVSIHSVERYLGDLAIERGWTFQKPVTHTGKRVMVVGAGPSGLSAAYHLARLGHEVEIFDSGEKVGGMMRYGIPAYRLPREIVDAEVERLKNLGIKIHLNHTVTDLQAEQSAGNFDASFIAVGAHLSKRVDIPSMDAEKMVDAVDFLRDVASGEKPRIGRRVAVYGGGNTAMDAARTARRMGAEEAVIIYRRNEEHMPAHREELEEAEREGVQVHWLRTISEVADDVMVEVMELDEDGRPHSTGKFEKLPADTVIMALGQVSDTAFLHNIDGLDFDGDTLKVNPVTLMTSVPGIFAGGDAVPSQRTVTVGTGHGKKAAKMIDAWLKNEDRYVKVKHPVVEFDDLHLWYFGDHPRTIQPELGTKERMGFGEVVGSLTEEQAHFEARRCLSCGNCFECDGCLGSCPEDAVIKLGKGHRYRFDYDKCTGCATCYEQCPVHAIEMIPEN</sequence>
<dbReference type="STRING" id="883161.HMPREF9306_02077"/>
<reference evidence="5 6" key="1">
    <citation type="submission" date="2013-04" db="EMBL/GenBank/DDBJ databases">
        <title>The Genome Sequence of Propionimicrobium lymphophilum ACS-093-V-SCH5.</title>
        <authorList>
            <consortium name="The Broad Institute Genomics Platform"/>
            <person name="Earl A."/>
            <person name="Ward D."/>
            <person name="Feldgarden M."/>
            <person name="Gevers D."/>
            <person name="Saerens B."/>
            <person name="Vaneechoutte M."/>
            <person name="Walker B."/>
            <person name="Young S."/>
            <person name="Zeng Q."/>
            <person name="Gargeya S."/>
            <person name="Fitzgerald M."/>
            <person name="Haas B."/>
            <person name="Abouelleil A."/>
            <person name="Allen A.W."/>
            <person name="Alvarado L."/>
            <person name="Arachchi H.M."/>
            <person name="Berlin A.M."/>
            <person name="Chapman S.B."/>
            <person name="Gainer-Dewar J."/>
            <person name="Goldberg J."/>
            <person name="Griggs A."/>
            <person name="Gujja S."/>
            <person name="Hansen M."/>
            <person name="Howarth C."/>
            <person name="Imamovic A."/>
            <person name="Ireland A."/>
            <person name="Larimer J."/>
            <person name="McCowan C."/>
            <person name="Murphy C."/>
            <person name="Pearson M."/>
            <person name="Poon T.W."/>
            <person name="Priest M."/>
            <person name="Roberts A."/>
            <person name="Saif S."/>
            <person name="Shea T."/>
            <person name="Sisk P."/>
            <person name="Sykes S."/>
            <person name="Wortman J."/>
            <person name="Nusbaum C."/>
            <person name="Birren B."/>
        </authorList>
    </citation>
    <scope>NUCLEOTIDE SEQUENCE [LARGE SCALE GENOMIC DNA]</scope>
    <source>
        <strain evidence="5 6">ACS-093-V-SCH5</strain>
    </source>
</reference>
<dbReference type="PROSITE" id="PS51379">
    <property type="entry name" value="4FE4S_FER_2"/>
    <property type="match status" value="1"/>
</dbReference>
<gene>
    <name evidence="5" type="ORF">HMPREF9306_02077</name>
</gene>
<dbReference type="PANTHER" id="PTHR42783">
    <property type="entry name" value="GLUTAMATE SYNTHASE [NADPH] SMALL CHAIN"/>
    <property type="match status" value="1"/>
</dbReference>
<organism evidence="5 6">
    <name type="scientific">Propionimicrobium lymphophilum ACS-093-V-SCH5</name>
    <dbReference type="NCBI Taxonomy" id="883161"/>
    <lineage>
        <taxon>Bacteria</taxon>
        <taxon>Bacillati</taxon>
        <taxon>Actinomycetota</taxon>
        <taxon>Actinomycetes</taxon>
        <taxon>Propionibacteriales</taxon>
        <taxon>Propionibacteriaceae</taxon>
        <taxon>Propionimicrobium</taxon>
    </lineage>
</organism>
<keyword evidence="1" id="KW-0479">Metal-binding</keyword>
<dbReference type="InterPro" id="IPR036188">
    <property type="entry name" value="FAD/NAD-bd_sf"/>
</dbReference>
<dbReference type="RefSeq" id="WP_016456880.1">
    <property type="nucleotide sequence ID" value="NZ_KE150269.1"/>
</dbReference>
<dbReference type="OrthoDB" id="9803192at2"/>
<dbReference type="GO" id="GO:0051536">
    <property type="term" value="F:iron-sulfur cluster binding"/>
    <property type="evidence" value="ECO:0007669"/>
    <property type="project" value="UniProtKB-KW"/>
</dbReference>
<evidence type="ECO:0000259" key="4">
    <source>
        <dbReference type="PROSITE" id="PS51379"/>
    </source>
</evidence>
<dbReference type="SUPFAM" id="SSF46548">
    <property type="entry name" value="alpha-helical ferredoxin"/>
    <property type="match status" value="2"/>
</dbReference>
<dbReference type="Pfam" id="PF00037">
    <property type="entry name" value="Fer4"/>
    <property type="match status" value="1"/>
</dbReference>
<evidence type="ECO:0000256" key="1">
    <source>
        <dbReference type="ARBA" id="ARBA00022723"/>
    </source>
</evidence>
<evidence type="ECO:0000313" key="5">
    <source>
        <dbReference type="EMBL" id="EPD32505.1"/>
    </source>
</evidence>
<dbReference type="EMBL" id="AGZR01000009">
    <property type="protein sequence ID" value="EPD32505.1"/>
    <property type="molecule type" value="Genomic_DNA"/>
</dbReference>
<dbReference type="AlphaFoldDB" id="S2W2C4"/>
<dbReference type="InterPro" id="IPR023753">
    <property type="entry name" value="FAD/NAD-binding_dom"/>
</dbReference>
<dbReference type="Gene3D" id="3.30.70.20">
    <property type="match status" value="1"/>
</dbReference>
<dbReference type="InterPro" id="IPR017896">
    <property type="entry name" value="4Fe4S_Fe-S-bd"/>
</dbReference>
<accession>S2W2C4</accession>
<dbReference type="SUPFAM" id="SSF51971">
    <property type="entry name" value="Nucleotide-binding domain"/>
    <property type="match status" value="1"/>
</dbReference>
<proteinExistence type="predicted"/>
<dbReference type="Pfam" id="PF14691">
    <property type="entry name" value="Fer4_20"/>
    <property type="match status" value="1"/>
</dbReference>
<dbReference type="Gene3D" id="1.10.1060.10">
    <property type="entry name" value="Alpha-helical ferredoxin"/>
    <property type="match status" value="1"/>
</dbReference>
<dbReference type="Proteomes" id="UP000014417">
    <property type="component" value="Unassembled WGS sequence"/>
</dbReference>
<dbReference type="Pfam" id="PF07992">
    <property type="entry name" value="Pyr_redox_2"/>
    <property type="match status" value="1"/>
</dbReference>
<dbReference type="InterPro" id="IPR009051">
    <property type="entry name" value="Helical_ferredxn"/>
</dbReference>
<dbReference type="GO" id="GO:0016491">
    <property type="term" value="F:oxidoreductase activity"/>
    <property type="evidence" value="ECO:0007669"/>
    <property type="project" value="InterPro"/>
</dbReference>
<evidence type="ECO:0000256" key="3">
    <source>
        <dbReference type="ARBA" id="ARBA00023014"/>
    </source>
</evidence>
<dbReference type="PROSITE" id="PS00198">
    <property type="entry name" value="4FE4S_FER_1"/>
    <property type="match status" value="1"/>
</dbReference>
<dbReference type="NCBIfam" id="NF009410">
    <property type="entry name" value="PRK12771.1"/>
    <property type="match status" value="1"/>
</dbReference>
<dbReference type="InterPro" id="IPR028261">
    <property type="entry name" value="DPD_II"/>
</dbReference>
<feature type="domain" description="4Fe-4S ferredoxin-type" evidence="4">
    <location>
        <begin position="517"/>
        <end position="546"/>
    </location>
</feature>
<keyword evidence="2" id="KW-0408">Iron</keyword>
<keyword evidence="3" id="KW-0411">Iron-sulfur</keyword>
<protein>
    <recommendedName>
        <fullName evidence="4">4Fe-4S ferredoxin-type domain-containing protein</fullName>
    </recommendedName>
</protein>
<dbReference type="Gene3D" id="3.50.50.60">
    <property type="entry name" value="FAD/NAD(P)-binding domain"/>
    <property type="match status" value="2"/>
</dbReference>
<evidence type="ECO:0000256" key="2">
    <source>
        <dbReference type="ARBA" id="ARBA00023004"/>
    </source>
</evidence>
<dbReference type="HOGENOM" id="CLU_000422_3_4_11"/>
<comment type="caution">
    <text evidence="5">The sequence shown here is derived from an EMBL/GenBank/DDBJ whole genome shotgun (WGS) entry which is preliminary data.</text>
</comment>
<evidence type="ECO:0000313" key="6">
    <source>
        <dbReference type="Proteomes" id="UP000014417"/>
    </source>
</evidence>
<dbReference type="PRINTS" id="PR00419">
    <property type="entry name" value="ADXRDTASE"/>
</dbReference>
<dbReference type="PATRIC" id="fig|883161.3.peg.2068"/>
<name>S2W2C4_9ACTN</name>
<keyword evidence="6" id="KW-1185">Reference proteome</keyword>
<dbReference type="GO" id="GO:0046872">
    <property type="term" value="F:metal ion binding"/>
    <property type="evidence" value="ECO:0007669"/>
    <property type="project" value="UniProtKB-KW"/>
</dbReference>
<dbReference type="PANTHER" id="PTHR42783:SF3">
    <property type="entry name" value="GLUTAMATE SYNTHASE [NADPH] SMALL CHAIN-RELATED"/>
    <property type="match status" value="1"/>
</dbReference>
<dbReference type="InterPro" id="IPR017900">
    <property type="entry name" value="4Fe4S_Fe_S_CS"/>
</dbReference>